<evidence type="ECO:0000313" key="2">
    <source>
        <dbReference type="Proteomes" id="UP000076925"/>
    </source>
</evidence>
<dbReference type="RefSeq" id="WP_017750110.1">
    <property type="nucleotide sequence ID" value="NZ_KQ976357.1"/>
</dbReference>
<dbReference type="EMBL" id="ANNX02000080">
    <property type="protein sequence ID" value="KYC34478.1"/>
    <property type="molecule type" value="Genomic_DNA"/>
</dbReference>
<evidence type="ECO:0000313" key="1">
    <source>
        <dbReference type="EMBL" id="KYC34478.1"/>
    </source>
</evidence>
<name>A0A139WPX5_9CYAN</name>
<gene>
    <name evidence="1" type="ORF">WA1_51535</name>
</gene>
<dbReference type="STRING" id="128403.WA1_51535"/>
<protein>
    <submittedName>
        <fullName evidence="1">Uncharacterized protein</fullName>
    </submittedName>
</protein>
<dbReference type="AlphaFoldDB" id="A0A139WPX5"/>
<reference evidence="1 2" key="1">
    <citation type="journal article" date="2013" name="Genome Biol. Evol.">
        <title>Genomes of Stigonematalean cyanobacteria (subsection V) and the evolution of oxygenic photosynthesis from prokaryotes to plastids.</title>
        <authorList>
            <person name="Dagan T."/>
            <person name="Roettger M."/>
            <person name="Stucken K."/>
            <person name="Landan G."/>
            <person name="Koch R."/>
            <person name="Major P."/>
            <person name="Gould S.B."/>
            <person name="Goremykin V.V."/>
            <person name="Rippka R."/>
            <person name="Tandeau de Marsac N."/>
            <person name="Gugger M."/>
            <person name="Lockhart P.J."/>
            <person name="Allen J.F."/>
            <person name="Brune I."/>
            <person name="Maus I."/>
            <person name="Puhler A."/>
            <person name="Martin W.F."/>
        </authorList>
    </citation>
    <scope>NUCLEOTIDE SEQUENCE [LARGE SCALE GENOMIC DNA]</scope>
    <source>
        <strain evidence="1 2">PCC 7110</strain>
    </source>
</reference>
<accession>A0A139WPX5</accession>
<sequence>MERQLTREQLNFLTSVQAIDDWHCEAFQKVVQEHHFLAPSEQVVEGAIQFLSMLSIDQIVELQMALDIFGAIVGEIV</sequence>
<dbReference type="OrthoDB" id="9849372at2"/>
<keyword evidence="2" id="KW-1185">Reference proteome</keyword>
<proteinExistence type="predicted"/>
<organism evidence="1 2">
    <name type="scientific">Scytonema hofmannii PCC 7110</name>
    <dbReference type="NCBI Taxonomy" id="128403"/>
    <lineage>
        <taxon>Bacteria</taxon>
        <taxon>Bacillati</taxon>
        <taxon>Cyanobacteriota</taxon>
        <taxon>Cyanophyceae</taxon>
        <taxon>Nostocales</taxon>
        <taxon>Scytonemataceae</taxon>
        <taxon>Scytonema</taxon>
    </lineage>
</organism>
<comment type="caution">
    <text evidence="1">The sequence shown here is derived from an EMBL/GenBank/DDBJ whole genome shotgun (WGS) entry which is preliminary data.</text>
</comment>
<dbReference type="Proteomes" id="UP000076925">
    <property type="component" value="Unassembled WGS sequence"/>
</dbReference>